<organism evidence="1 2">
    <name type="scientific">Trinickia caryophylli</name>
    <name type="common">Paraburkholderia caryophylli</name>
    <dbReference type="NCBI Taxonomy" id="28094"/>
    <lineage>
        <taxon>Bacteria</taxon>
        <taxon>Pseudomonadati</taxon>
        <taxon>Pseudomonadota</taxon>
        <taxon>Betaproteobacteria</taxon>
        <taxon>Burkholderiales</taxon>
        <taxon>Burkholderiaceae</taxon>
        <taxon>Trinickia</taxon>
    </lineage>
</organism>
<protein>
    <recommendedName>
        <fullName evidence="3">Hpt domain-containing protein</fullName>
    </recommendedName>
</protein>
<proteinExistence type="predicted"/>
<dbReference type="Proteomes" id="UP000192911">
    <property type="component" value="Unassembled WGS sequence"/>
</dbReference>
<dbReference type="GO" id="GO:0000160">
    <property type="term" value="P:phosphorelay signal transduction system"/>
    <property type="evidence" value="ECO:0007669"/>
    <property type="project" value="InterPro"/>
</dbReference>
<dbReference type="EMBL" id="FXAH01000004">
    <property type="protein sequence ID" value="SMF24298.1"/>
    <property type="molecule type" value="Genomic_DNA"/>
</dbReference>
<dbReference type="AlphaFoldDB" id="A0A1X7DZN4"/>
<dbReference type="STRING" id="28094.SAMN06295900_104269"/>
<name>A0A1X7DZN4_TRICW</name>
<gene>
    <name evidence="1" type="ORF">SAMN06295900_104269</name>
</gene>
<sequence length="131" mass="13878">MHPNLDEPNHACRFSLAELAALYDARALGSLIARALDQLRRDGTALDAHLAAGAFAEAAHVLHKMKGTVSFFAQDECPLAALHSAEAALRLGDRGALAAALPEARRVFAALEQTLAAHLARSAQRIPPPTL</sequence>
<dbReference type="SUPFAM" id="SSF47226">
    <property type="entry name" value="Histidine-containing phosphotransfer domain, HPT domain"/>
    <property type="match status" value="1"/>
</dbReference>
<dbReference type="GeneID" id="95551501"/>
<dbReference type="InterPro" id="IPR036641">
    <property type="entry name" value="HPT_dom_sf"/>
</dbReference>
<keyword evidence="2" id="KW-1185">Reference proteome</keyword>
<reference evidence="2" key="1">
    <citation type="submission" date="2017-04" db="EMBL/GenBank/DDBJ databases">
        <authorList>
            <person name="Varghese N."/>
            <person name="Submissions S."/>
        </authorList>
    </citation>
    <scope>NUCLEOTIDE SEQUENCE [LARGE SCALE GENOMIC DNA]</scope>
    <source>
        <strain evidence="2">Ballard 720</strain>
    </source>
</reference>
<evidence type="ECO:0000313" key="2">
    <source>
        <dbReference type="Proteomes" id="UP000192911"/>
    </source>
</evidence>
<dbReference type="RefSeq" id="WP_085226992.1">
    <property type="nucleotide sequence ID" value="NZ_BSQD01000005.1"/>
</dbReference>
<evidence type="ECO:0008006" key="3">
    <source>
        <dbReference type="Google" id="ProtNLM"/>
    </source>
</evidence>
<evidence type="ECO:0000313" key="1">
    <source>
        <dbReference type="EMBL" id="SMF24298.1"/>
    </source>
</evidence>
<accession>A0A1X7DZN4</accession>